<dbReference type="PANTHER" id="PTHR34682:SF1">
    <property type="entry name" value="PROTEIN METABOLIC NETWORK MODULATOR 1"/>
    <property type="match status" value="1"/>
</dbReference>
<feature type="compositionally biased region" description="Polar residues" evidence="1">
    <location>
        <begin position="147"/>
        <end position="157"/>
    </location>
</feature>
<gene>
    <name evidence="3" type="primary">LOC110778040</name>
</gene>
<keyword evidence="2" id="KW-1185">Reference proteome</keyword>
<dbReference type="PANTHER" id="PTHR34682">
    <property type="entry name" value="AT HOOK MOTIF-CONTAINING PROTEIN"/>
    <property type="match status" value="1"/>
</dbReference>
<dbReference type="InterPro" id="IPR045881">
    <property type="entry name" value="MNM1-like"/>
</dbReference>
<name>A0A9R0HWX8_SPIOL</name>
<feature type="region of interest" description="Disordered" evidence="1">
    <location>
        <begin position="370"/>
        <end position="401"/>
    </location>
</feature>
<feature type="region of interest" description="Disordered" evidence="1">
    <location>
        <begin position="325"/>
        <end position="354"/>
    </location>
</feature>
<feature type="region of interest" description="Disordered" evidence="1">
    <location>
        <begin position="136"/>
        <end position="312"/>
    </location>
</feature>
<reference evidence="2" key="1">
    <citation type="journal article" date="2021" name="Nat. Commun.">
        <title>Genomic analyses provide insights into spinach domestication and the genetic basis of agronomic traits.</title>
        <authorList>
            <person name="Cai X."/>
            <person name="Sun X."/>
            <person name="Xu C."/>
            <person name="Sun H."/>
            <person name="Wang X."/>
            <person name="Ge C."/>
            <person name="Zhang Z."/>
            <person name="Wang Q."/>
            <person name="Fei Z."/>
            <person name="Jiao C."/>
            <person name="Wang Q."/>
        </authorList>
    </citation>
    <scope>NUCLEOTIDE SEQUENCE [LARGE SCALE GENOMIC DNA]</scope>
    <source>
        <strain evidence="2">cv. Varoflay</strain>
    </source>
</reference>
<accession>A0A9R0HWX8</accession>
<dbReference type="RefSeq" id="XP_021838295.2">
    <property type="nucleotide sequence ID" value="XM_021982603.2"/>
</dbReference>
<dbReference type="GeneID" id="110778040"/>
<organism evidence="2 3">
    <name type="scientific">Spinacia oleracea</name>
    <name type="common">Spinach</name>
    <dbReference type="NCBI Taxonomy" id="3562"/>
    <lineage>
        <taxon>Eukaryota</taxon>
        <taxon>Viridiplantae</taxon>
        <taxon>Streptophyta</taxon>
        <taxon>Embryophyta</taxon>
        <taxon>Tracheophyta</taxon>
        <taxon>Spermatophyta</taxon>
        <taxon>Magnoliopsida</taxon>
        <taxon>eudicotyledons</taxon>
        <taxon>Gunneridae</taxon>
        <taxon>Pentapetalae</taxon>
        <taxon>Caryophyllales</taxon>
        <taxon>Chenopodiaceae</taxon>
        <taxon>Chenopodioideae</taxon>
        <taxon>Anserineae</taxon>
        <taxon>Spinacia</taxon>
    </lineage>
</organism>
<feature type="compositionally biased region" description="Acidic residues" evidence="1">
    <location>
        <begin position="58"/>
        <end position="73"/>
    </location>
</feature>
<evidence type="ECO:0000313" key="2">
    <source>
        <dbReference type="Proteomes" id="UP000813463"/>
    </source>
</evidence>
<reference evidence="3" key="2">
    <citation type="submission" date="2025-08" db="UniProtKB">
        <authorList>
            <consortium name="RefSeq"/>
        </authorList>
    </citation>
    <scope>IDENTIFICATION</scope>
    <source>
        <tissue evidence="3">Leaf</tissue>
    </source>
</reference>
<dbReference type="KEGG" id="soe:110778040"/>
<proteinExistence type="predicted"/>
<evidence type="ECO:0000256" key="1">
    <source>
        <dbReference type="SAM" id="MobiDB-lite"/>
    </source>
</evidence>
<evidence type="ECO:0008006" key="4">
    <source>
        <dbReference type="Google" id="ProtNLM"/>
    </source>
</evidence>
<evidence type="ECO:0000313" key="3">
    <source>
        <dbReference type="RefSeq" id="XP_021838295.2"/>
    </source>
</evidence>
<dbReference type="AlphaFoldDB" id="A0A9R0HWX8"/>
<feature type="compositionally biased region" description="Basic and acidic residues" evidence="1">
    <location>
        <begin position="167"/>
        <end position="292"/>
    </location>
</feature>
<feature type="region of interest" description="Disordered" evidence="1">
    <location>
        <begin position="1"/>
        <end position="74"/>
    </location>
</feature>
<dbReference type="Proteomes" id="UP000813463">
    <property type="component" value="Chromosome 6"/>
</dbReference>
<protein>
    <recommendedName>
        <fullName evidence="4">AT hook motif-containing protein</fullName>
    </recommendedName>
</protein>
<sequence length="401" mass="45294">MSQLMNTPALPAEGPIKRKRGRPRKDERTPVSGLQGEGSGVLKPTENTPSKKGKESIEDVDVDDDDDEDDNNNDEMIGQVVTGILEYAFDAGYFLTVRVGDSNMCLRGIVFKEGCVVPVTPENDIAPNAKMYKRKEFPVKTGRDSLIPTQNNGNQQRKLPAETTVIQKEDENLLREGKSDDKEEQSQRLSDHKEQQERSSDDKEQKLSDDKEQEKLSDCKEQQEKLSDDKDQEKLSDDKEQQEKLSDDKEQHEKLSDDKEQHEKLSDDKEQPEKLSDDKEQPEKLSDDKEQQDLSEPPMKLQKTDQMTSTHSNVEEIVTFEDAVKSTEAENNTVSHKETPINQPEAAFSVKDSSSVDVQTVMEQEICRSSEFQISMDDEDELSEPPSDASPMAIDQIGGEE</sequence>